<dbReference type="Gene3D" id="1.10.10.10">
    <property type="entry name" value="Winged helix-like DNA-binding domain superfamily/Winged helix DNA-binding domain"/>
    <property type="match status" value="1"/>
</dbReference>
<dbReference type="PANTHER" id="PTHR30136:SF39">
    <property type="entry name" value="TRANSCRIPTIONAL REGULATORY PROTEIN"/>
    <property type="match status" value="1"/>
</dbReference>
<comment type="caution">
    <text evidence="6">The sequence shown here is derived from an EMBL/GenBank/DDBJ whole genome shotgun (WGS) entry which is preliminary data.</text>
</comment>
<protein>
    <submittedName>
        <fullName evidence="6">HTH-type transcriptional regulator KipR</fullName>
    </submittedName>
</protein>
<dbReference type="SUPFAM" id="SSF46785">
    <property type="entry name" value="Winged helix' DNA-binding domain"/>
    <property type="match status" value="1"/>
</dbReference>
<evidence type="ECO:0000256" key="2">
    <source>
        <dbReference type="ARBA" id="ARBA00023125"/>
    </source>
</evidence>
<feature type="domain" description="HTH iclR-type" evidence="4">
    <location>
        <begin position="6"/>
        <end position="69"/>
    </location>
</feature>
<sequence>MANSDPGSVERTMELLRLLATAGGYGLALTQISEAAKLPHSTTHRLLHKLIDERMVVQRESNKRYMLGPLTFELGLAASQIYDLREPCRPILRRLAEEIGDTVYLTVRSGNESVCEDRYEGPSTIRVVTIEVGSRRPLGQGAGGLAILAAIPLEEREDTITRIASRYGTHKSLQERPLRNAIANCQRHGYSLIRSQVTLGTTAMGVAILDTLDNPIAAISVAAVDSRMSASRIELLSRQLQSTASSIRDALRSFSGQYD</sequence>
<proteinExistence type="predicted"/>
<dbReference type="InterPro" id="IPR036390">
    <property type="entry name" value="WH_DNA-bd_sf"/>
</dbReference>
<dbReference type="SMART" id="SM00346">
    <property type="entry name" value="HTH_ICLR"/>
    <property type="match status" value="1"/>
</dbReference>
<dbReference type="InterPro" id="IPR029016">
    <property type="entry name" value="GAF-like_dom_sf"/>
</dbReference>
<organism evidence="6 7">
    <name type="scientific">Paraburkholderia aspalathi</name>
    <dbReference type="NCBI Taxonomy" id="1324617"/>
    <lineage>
        <taxon>Bacteria</taxon>
        <taxon>Pseudomonadati</taxon>
        <taxon>Pseudomonadota</taxon>
        <taxon>Betaproteobacteria</taxon>
        <taxon>Burkholderiales</taxon>
        <taxon>Burkholderiaceae</taxon>
        <taxon>Paraburkholderia</taxon>
    </lineage>
</organism>
<dbReference type="InterPro" id="IPR005471">
    <property type="entry name" value="Tscrpt_reg_IclR_N"/>
</dbReference>
<dbReference type="Gene3D" id="3.30.450.40">
    <property type="match status" value="1"/>
</dbReference>
<accession>A0ABM8T280</accession>
<evidence type="ECO:0000256" key="1">
    <source>
        <dbReference type="ARBA" id="ARBA00023015"/>
    </source>
</evidence>
<dbReference type="InterPro" id="IPR036388">
    <property type="entry name" value="WH-like_DNA-bd_sf"/>
</dbReference>
<evidence type="ECO:0000313" key="7">
    <source>
        <dbReference type="Proteomes" id="UP000674425"/>
    </source>
</evidence>
<keyword evidence="1" id="KW-0805">Transcription regulation</keyword>
<dbReference type="RefSeq" id="WP_200622156.1">
    <property type="nucleotide sequence ID" value="NZ_CAJNAU010000122.1"/>
</dbReference>
<reference evidence="6 7" key="1">
    <citation type="submission" date="2021-02" db="EMBL/GenBank/DDBJ databases">
        <authorList>
            <person name="Vanwijnsberghe S."/>
        </authorList>
    </citation>
    <scope>NUCLEOTIDE SEQUENCE [LARGE SCALE GENOMIC DNA]</scope>
    <source>
        <strain evidence="6 7">R-69658</strain>
    </source>
</reference>
<dbReference type="InterPro" id="IPR050707">
    <property type="entry name" value="HTH_MetabolicPath_Reg"/>
</dbReference>
<evidence type="ECO:0000256" key="3">
    <source>
        <dbReference type="ARBA" id="ARBA00023163"/>
    </source>
</evidence>
<dbReference type="SUPFAM" id="SSF55781">
    <property type="entry name" value="GAF domain-like"/>
    <property type="match status" value="1"/>
</dbReference>
<keyword evidence="3" id="KW-0804">Transcription</keyword>
<name>A0ABM8T280_9BURK</name>
<keyword evidence="7" id="KW-1185">Reference proteome</keyword>
<keyword evidence="2" id="KW-0238">DNA-binding</keyword>
<dbReference type="Pfam" id="PF09339">
    <property type="entry name" value="HTH_IclR"/>
    <property type="match status" value="1"/>
</dbReference>
<dbReference type="EMBL" id="CAJNAU010000122">
    <property type="protein sequence ID" value="CAE6851571.1"/>
    <property type="molecule type" value="Genomic_DNA"/>
</dbReference>
<dbReference type="Pfam" id="PF01614">
    <property type="entry name" value="IclR_C"/>
    <property type="match status" value="1"/>
</dbReference>
<evidence type="ECO:0000259" key="5">
    <source>
        <dbReference type="PROSITE" id="PS51078"/>
    </source>
</evidence>
<evidence type="ECO:0000259" key="4">
    <source>
        <dbReference type="PROSITE" id="PS51077"/>
    </source>
</evidence>
<dbReference type="InterPro" id="IPR014757">
    <property type="entry name" value="Tscrpt_reg_IclR_C"/>
</dbReference>
<dbReference type="PROSITE" id="PS51078">
    <property type="entry name" value="ICLR_ED"/>
    <property type="match status" value="1"/>
</dbReference>
<evidence type="ECO:0000313" key="6">
    <source>
        <dbReference type="EMBL" id="CAE6851571.1"/>
    </source>
</evidence>
<feature type="domain" description="IclR-ED" evidence="5">
    <location>
        <begin position="70"/>
        <end position="253"/>
    </location>
</feature>
<gene>
    <name evidence="6" type="primary">kipR_2</name>
    <name evidence="6" type="ORF">R69658_07184</name>
</gene>
<dbReference type="PROSITE" id="PS51077">
    <property type="entry name" value="HTH_ICLR"/>
    <property type="match status" value="1"/>
</dbReference>
<dbReference type="Proteomes" id="UP000674425">
    <property type="component" value="Unassembled WGS sequence"/>
</dbReference>
<dbReference type="PANTHER" id="PTHR30136">
    <property type="entry name" value="HELIX-TURN-HELIX TRANSCRIPTIONAL REGULATOR, ICLR FAMILY"/>
    <property type="match status" value="1"/>
</dbReference>